<evidence type="ECO:0000313" key="3">
    <source>
        <dbReference type="Proteomes" id="UP000616595"/>
    </source>
</evidence>
<gene>
    <name evidence="2" type="ORF">GH810_04220</name>
</gene>
<keyword evidence="1" id="KW-0472">Membrane</keyword>
<reference evidence="2" key="2">
    <citation type="submission" date="2020-10" db="EMBL/GenBank/DDBJ databases">
        <title>Comparative genomics of the Acetobacterium genus.</title>
        <authorList>
            <person name="Marshall C."/>
            <person name="May H."/>
            <person name="Norman S."/>
        </authorList>
    </citation>
    <scope>NUCLEOTIDE SEQUENCE</scope>
    <source>
        <strain evidence="2">DER-2019</strain>
    </source>
</reference>
<feature type="transmembrane region" description="Helical" evidence="1">
    <location>
        <begin position="83"/>
        <end position="104"/>
    </location>
</feature>
<feature type="transmembrane region" description="Helical" evidence="1">
    <location>
        <begin position="134"/>
        <end position="155"/>
    </location>
</feature>
<protein>
    <submittedName>
        <fullName evidence="2">Uncharacterized protein</fullName>
    </submittedName>
</protein>
<feature type="transmembrane region" description="Helical" evidence="1">
    <location>
        <begin position="55"/>
        <end position="76"/>
    </location>
</feature>
<evidence type="ECO:0000256" key="1">
    <source>
        <dbReference type="SAM" id="Phobius"/>
    </source>
</evidence>
<dbReference type="EMBL" id="WJBD01000003">
    <property type="protein sequence ID" value="MBC3887509.1"/>
    <property type="molecule type" value="Genomic_DNA"/>
</dbReference>
<dbReference type="AlphaFoldDB" id="A0A923KNW0"/>
<evidence type="ECO:0000313" key="2">
    <source>
        <dbReference type="EMBL" id="MBC3887509.1"/>
    </source>
</evidence>
<name>A0A923KNW0_9FIRM</name>
<reference evidence="2" key="1">
    <citation type="submission" date="2019-10" db="EMBL/GenBank/DDBJ databases">
        <authorList>
            <person name="Ross D.E."/>
            <person name="Gulliver D."/>
        </authorList>
    </citation>
    <scope>NUCLEOTIDE SEQUENCE</scope>
    <source>
        <strain evidence="2">DER-2019</strain>
    </source>
</reference>
<dbReference type="RefSeq" id="WP_148565882.1">
    <property type="nucleotide sequence ID" value="NZ_RXYA01000002.1"/>
</dbReference>
<organism evidence="2 3">
    <name type="scientific">Acetobacterium paludosum</name>
    <dbReference type="NCBI Taxonomy" id="52693"/>
    <lineage>
        <taxon>Bacteria</taxon>
        <taxon>Bacillati</taxon>
        <taxon>Bacillota</taxon>
        <taxon>Clostridia</taxon>
        <taxon>Eubacteriales</taxon>
        <taxon>Eubacteriaceae</taxon>
        <taxon>Acetobacterium</taxon>
    </lineage>
</organism>
<accession>A0A923KNW0</accession>
<feature type="transmembrane region" description="Helical" evidence="1">
    <location>
        <begin position="110"/>
        <end position="127"/>
    </location>
</feature>
<sequence length="157" mass="17977">MKLKLWQKNLLSMLIIVVGGLTLFLVAFLFAALVMRVWDMIIFSLVNKDSDNFGRILSINDIIYLIIILLVSWLVFKSKLNDLVKATFLTMPLMVVLMEVGILFNQQSEWVVLLIGSVIVAASLYYLYKTKRPWLYYCAILFVTAVVLFISLSGMEI</sequence>
<dbReference type="Proteomes" id="UP000616595">
    <property type="component" value="Unassembled WGS sequence"/>
</dbReference>
<keyword evidence="3" id="KW-1185">Reference proteome</keyword>
<comment type="caution">
    <text evidence="2">The sequence shown here is derived from an EMBL/GenBank/DDBJ whole genome shotgun (WGS) entry which is preliminary data.</text>
</comment>
<proteinExistence type="predicted"/>
<feature type="transmembrane region" description="Helical" evidence="1">
    <location>
        <begin position="12"/>
        <end position="35"/>
    </location>
</feature>
<keyword evidence="1" id="KW-0812">Transmembrane</keyword>
<dbReference type="OrthoDB" id="10010808at2"/>
<keyword evidence="1" id="KW-1133">Transmembrane helix</keyword>